<comment type="caution">
    <text evidence="2">The sequence shown here is derived from an EMBL/GenBank/DDBJ whole genome shotgun (WGS) entry which is preliminary data.</text>
</comment>
<dbReference type="AlphaFoldDB" id="A0A3S1B0M6"/>
<protein>
    <submittedName>
        <fullName evidence="2">Uncharacterized protein</fullName>
    </submittedName>
</protein>
<dbReference type="Proteomes" id="UP000271974">
    <property type="component" value="Unassembled WGS sequence"/>
</dbReference>
<dbReference type="EMBL" id="RQTK01001128">
    <property type="protein sequence ID" value="RUS72016.1"/>
    <property type="molecule type" value="Genomic_DNA"/>
</dbReference>
<evidence type="ECO:0000313" key="3">
    <source>
        <dbReference type="Proteomes" id="UP000271974"/>
    </source>
</evidence>
<accession>A0A3S1B0M6</accession>
<organism evidence="2 3">
    <name type="scientific">Elysia chlorotica</name>
    <name type="common">Eastern emerald elysia</name>
    <name type="synonym">Sea slug</name>
    <dbReference type="NCBI Taxonomy" id="188477"/>
    <lineage>
        <taxon>Eukaryota</taxon>
        <taxon>Metazoa</taxon>
        <taxon>Spiralia</taxon>
        <taxon>Lophotrochozoa</taxon>
        <taxon>Mollusca</taxon>
        <taxon>Gastropoda</taxon>
        <taxon>Heterobranchia</taxon>
        <taxon>Euthyneura</taxon>
        <taxon>Panpulmonata</taxon>
        <taxon>Sacoglossa</taxon>
        <taxon>Placobranchoidea</taxon>
        <taxon>Plakobranchidae</taxon>
        <taxon>Elysia</taxon>
    </lineage>
</organism>
<feature type="non-terminal residue" evidence="2">
    <location>
        <position position="1"/>
    </location>
</feature>
<feature type="region of interest" description="Disordered" evidence="1">
    <location>
        <begin position="36"/>
        <end position="56"/>
    </location>
</feature>
<keyword evidence="3" id="KW-1185">Reference proteome</keyword>
<evidence type="ECO:0000256" key="1">
    <source>
        <dbReference type="SAM" id="MobiDB-lite"/>
    </source>
</evidence>
<feature type="non-terminal residue" evidence="2">
    <location>
        <position position="89"/>
    </location>
</feature>
<gene>
    <name evidence="2" type="ORF">EGW08_020222</name>
</gene>
<name>A0A3S1B0M6_ELYCH</name>
<reference evidence="2 3" key="1">
    <citation type="submission" date="2019-01" db="EMBL/GenBank/DDBJ databases">
        <title>A draft genome assembly of the solar-powered sea slug Elysia chlorotica.</title>
        <authorList>
            <person name="Cai H."/>
            <person name="Li Q."/>
            <person name="Fang X."/>
            <person name="Li J."/>
            <person name="Curtis N.E."/>
            <person name="Altenburger A."/>
            <person name="Shibata T."/>
            <person name="Feng M."/>
            <person name="Maeda T."/>
            <person name="Schwartz J.A."/>
            <person name="Shigenobu S."/>
            <person name="Lundholm N."/>
            <person name="Nishiyama T."/>
            <person name="Yang H."/>
            <person name="Hasebe M."/>
            <person name="Li S."/>
            <person name="Pierce S.K."/>
            <person name="Wang J."/>
        </authorList>
    </citation>
    <scope>NUCLEOTIDE SEQUENCE [LARGE SCALE GENOMIC DNA]</scope>
    <source>
        <strain evidence="2">EC2010</strain>
        <tissue evidence="2">Whole organism of an adult</tissue>
    </source>
</reference>
<proteinExistence type="predicted"/>
<evidence type="ECO:0000313" key="2">
    <source>
        <dbReference type="EMBL" id="RUS72016.1"/>
    </source>
</evidence>
<sequence>SEQLKHEDAQRPVVRRDVVALVQDDFWSHVLRRPTERPGLPPVTHSLSEAKKRTTHQLDVPGRVEQKVLRFEIPVDDPTTVQVDERLHH</sequence>